<feature type="transmembrane region" description="Helical" evidence="10">
    <location>
        <begin position="32"/>
        <end position="51"/>
    </location>
</feature>
<keyword evidence="7 10" id="KW-1133">Transmembrane helix</keyword>
<feature type="transmembrane region" description="Helical" evidence="10">
    <location>
        <begin position="504"/>
        <end position="522"/>
    </location>
</feature>
<evidence type="ECO:0000256" key="5">
    <source>
        <dbReference type="ARBA" id="ARBA00022741"/>
    </source>
</evidence>
<feature type="transmembrane region" description="Helical" evidence="10">
    <location>
        <begin position="408"/>
        <end position="427"/>
    </location>
</feature>
<dbReference type="Pfam" id="PF02653">
    <property type="entry name" value="BPD_transp_2"/>
    <property type="match status" value="2"/>
</dbReference>
<evidence type="ECO:0000256" key="1">
    <source>
        <dbReference type="ARBA" id="ARBA00004651"/>
    </source>
</evidence>
<dbReference type="CDD" id="cd06581">
    <property type="entry name" value="TM_PBP1_LivM_like"/>
    <property type="match status" value="1"/>
</dbReference>
<dbReference type="InterPro" id="IPR043428">
    <property type="entry name" value="LivM-like"/>
</dbReference>
<evidence type="ECO:0000256" key="7">
    <source>
        <dbReference type="ARBA" id="ARBA00022989"/>
    </source>
</evidence>
<dbReference type="PROSITE" id="PS50893">
    <property type="entry name" value="ABC_TRANSPORTER_2"/>
    <property type="match status" value="1"/>
</dbReference>
<keyword evidence="2" id="KW-0813">Transport</keyword>
<dbReference type="AlphaFoldDB" id="A0A8J3VDG2"/>
<feature type="transmembrane region" description="Helical" evidence="10">
    <location>
        <begin position="57"/>
        <end position="79"/>
    </location>
</feature>
<feature type="transmembrane region" description="Helical" evidence="10">
    <location>
        <begin position="137"/>
        <end position="159"/>
    </location>
</feature>
<feature type="transmembrane region" description="Helical" evidence="10">
    <location>
        <begin position="578"/>
        <end position="598"/>
    </location>
</feature>
<feature type="transmembrane region" description="Helical" evidence="10">
    <location>
        <begin position="381"/>
        <end position="401"/>
    </location>
</feature>
<dbReference type="InterPro" id="IPR027417">
    <property type="entry name" value="P-loop_NTPase"/>
</dbReference>
<dbReference type="SUPFAM" id="SSF52540">
    <property type="entry name" value="P-loop containing nucleoside triphosphate hydrolases"/>
    <property type="match status" value="1"/>
</dbReference>
<feature type="region of interest" description="Disordered" evidence="9">
    <location>
        <begin position="606"/>
        <end position="633"/>
    </location>
</feature>
<dbReference type="Gene3D" id="3.40.50.300">
    <property type="entry name" value="P-loop containing nucleotide triphosphate hydrolases"/>
    <property type="match status" value="1"/>
</dbReference>
<evidence type="ECO:0000313" key="13">
    <source>
        <dbReference type="Proteomes" id="UP000612899"/>
    </source>
</evidence>
<dbReference type="InterPro" id="IPR003439">
    <property type="entry name" value="ABC_transporter-like_ATP-bd"/>
</dbReference>
<keyword evidence="3" id="KW-1003">Cell membrane</keyword>
<keyword evidence="5" id="KW-0547">Nucleotide-binding</keyword>
<dbReference type="PANTHER" id="PTHR45772:SF9">
    <property type="entry name" value="CONSERVED COMPONENT OF ABC TRANSPORTER FOR NATURAL AMINO ACIDS"/>
    <property type="match status" value="1"/>
</dbReference>
<dbReference type="CDD" id="cd03219">
    <property type="entry name" value="ABC_Mj1267_LivG_branched"/>
    <property type="match status" value="1"/>
</dbReference>
<proteinExistence type="predicted"/>
<feature type="transmembrane region" description="Helical" evidence="10">
    <location>
        <begin position="542"/>
        <end position="566"/>
    </location>
</feature>
<feature type="transmembrane region" description="Helical" evidence="10">
    <location>
        <begin position="455"/>
        <end position="473"/>
    </location>
</feature>
<gene>
    <name evidence="12" type="ORF">Rhe02_04940</name>
</gene>
<evidence type="ECO:0000256" key="9">
    <source>
        <dbReference type="SAM" id="MobiDB-lite"/>
    </source>
</evidence>
<name>A0A8J3VDG2_9ACTN</name>
<dbReference type="PANTHER" id="PTHR45772">
    <property type="entry name" value="CONSERVED COMPONENT OF ABC TRANSPORTER FOR NATURAL AMINO ACIDS-RELATED"/>
    <property type="match status" value="1"/>
</dbReference>
<feature type="transmembrane region" description="Helical" evidence="10">
    <location>
        <begin position="305"/>
        <end position="325"/>
    </location>
</feature>
<dbReference type="CDD" id="cd06582">
    <property type="entry name" value="TM_PBP1_LivH_like"/>
    <property type="match status" value="1"/>
</dbReference>
<dbReference type="Pfam" id="PF00005">
    <property type="entry name" value="ABC_tran"/>
    <property type="match status" value="1"/>
</dbReference>
<feature type="transmembrane region" description="Helical" evidence="10">
    <location>
        <begin position="6"/>
        <end position="25"/>
    </location>
</feature>
<dbReference type="GO" id="GO:0015658">
    <property type="term" value="F:branched-chain amino acid transmembrane transporter activity"/>
    <property type="evidence" value="ECO:0007669"/>
    <property type="project" value="InterPro"/>
</dbReference>
<evidence type="ECO:0000256" key="4">
    <source>
        <dbReference type="ARBA" id="ARBA00022692"/>
    </source>
</evidence>
<dbReference type="Pfam" id="PF12399">
    <property type="entry name" value="BCA_ABC_TP_C"/>
    <property type="match status" value="1"/>
</dbReference>
<comment type="subcellular location">
    <subcellularLocation>
        <location evidence="1">Cell membrane</location>
        <topology evidence="1">Multi-pass membrane protein</topology>
    </subcellularLocation>
</comment>
<evidence type="ECO:0000259" key="11">
    <source>
        <dbReference type="PROSITE" id="PS50893"/>
    </source>
</evidence>
<accession>A0A8J3VDG2</accession>
<dbReference type="GO" id="GO:0005886">
    <property type="term" value="C:plasma membrane"/>
    <property type="evidence" value="ECO:0007669"/>
    <property type="project" value="UniProtKB-SubCell"/>
</dbReference>
<dbReference type="GO" id="GO:0016887">
    <property type="term" value="F:ATP hydrolysis activity"/>
    <property type="evidence" value="ECO:0007669"/>
    <property type="project" value="InterPro"/>
</dbReference>
<evidence type="ECO:0000256" key="2">
    <source>
        <dbReference type="ARBA" id="ARBA00022448"/>
    </source>
</evidence>
<feature type="domain" description="ABC transporter" evidence="11">
    <location>
        <begin position="670"/>
        <end position="915"/>
    </location>
</feature>
<dbReference type="RefSeq" id="WP_203906373.1">
    <property type="nucleotide sequence ID" value="NZ_BONY01000002.1"/>
</dbReference>
<dbReference type="EMBL" id="BONY01000002">
    <property type="protein sequence ID" value="GIH02427.1"/>
    <property type="molecule type" value="Genomic_DNA"/>
</dbReference>
<dbReference type="InterPro" id="IPR001851">
    <property type="entry name" value="ABC_transp_permease"/>
</dbReference>
<dbReference type="InterPro" id="IPR032823">
    <property type="entry name" value="BCA_ABC_TP_C"/>
</dbReference>
<keyword evidence="8 10" id="KW-0472">Membrane</keyword>
<evidence type="ECO:0000256" key="6">
    <source>
        <dbReference type="ARBA" id="ARBA00022840"/>
    </source>
</evidence>
<keyword evidence="6" id="KW-0067">ATP-binding</keyword>
<evidence type="ECO:0000256" key="3">
    <source>
        <dbReference type="ARBA" id="ARBA00022475"/>
    </source>
</evidence>
<dbReference type="GO" id="GO:0005524">
    <property type="term" value="F:ATP binding"/>
    <property type="evidence" value="ECO:0007669"/>
    <property type="project" value="UniProtKB-KW"/>
</dbReference>
<protein>
    <recommendedName>
        <fullName evidence="11">ABC transporter domain-containing protein</fullName>
    </recommendedName>
</protein>
<dbReference type="InterPro" id="IPR003593">
    <property type="entry name" value="AAA+_ATPase"/>
</dbReference>
<comment type="caution">
    <text evidence="12">The sequence shown here is derived from an EMBL/GenBank/DDBJ whole genome shotgun (WGS) entry which is preliminary data.</text>
</comment>
<feature type="transmembrane region" description="Helical" evidence="10">
    <location>
        <begin position="331"/>
        <end position="349"/>
    </location>
</feature>
<sequence length="918" mass="94245">MSVDILAVGLLTGLPYGLLAVGLVLVYRSSRFLNFAHGAIGVFGAALLGRLVNEHGIPYWVAFPLALAAGAACAAAIEAGLVRRLRHRPRLIGMIVTLGLSQFLLVLALLVNPQGLSGLTFPEPPGLPSFTVGRTPIGPALTALLLLSPVLLAALGIFLRHSRHGLAIRGAADAPETASLNGIPAARMATIAWAVAGGVAAFSAILVTPTQGAQSIETLGPELLLRGLAGAVVARLSSIPIAFAASLGIGVLEQILLAQSGGPGLVEVGLGAVIVVALLAQPKLSGRRDIDSASWPAMPLTAPTLLRRTLTALGLLAAAGLAYLITNETASVLTSVAGFALVGLSVLLVTGVAGELSLGQFAFAGIAAAVSVQVAGRTGNFFLGVIAGCAAAALAAILIGIPALRLRGLALAVTTLAFALATSAWLLRQDWLLGNGMAAPKPQWAGYPLLLAKDYYLFALLMLAFGVWLTSNLRRSGFGRVLRALRDNEDAARALSVAAPLRKLQAYAMAAILAGLGGIVIGHGQSQLTVNSFPAAAGIDAVALAVVGGLGLLGGPLLGAILFAGIPGLVDLGIAGRAALTIAWLLIVLLIPAGLASLPAKLLTRHRKPATPTTRTGRGQAAGPTAPLQPGGGWAAMPEVGGGRRWLGHAATGIGAARWRRVRPDQAGRLSVRGVARSFGGVRAVNGVDLEVAPGEVVGLIGPNGAGKTTLFEIIAGFTRPDAGRVSFNGMAVTQLSPQRRARLGLVRSFQDARLFPAMSVRETVMVAGERLAPSNLLIAALGATDRDRMTAARASELLDLMDLQAQAETPIAALSTGTRRLVELTCLLAMRPTLMLLDEPSSGVSHADGLALAQILRRINRELGISLLVIEHDLPLLSGLAGRMVAMEGGRVIAGGTPEQVRTHPEVVRSYLGVAHV</sequence>
<feature type="transmembrane region" description="Helical" evidence="10">
    <location>
        <begin position="264"/>
        <end position="284"/>
    </location>
</feature>
<dbReference type="Proteomes" id="UP000612899">
    <property type="component" value="Unassembled WGS sequence"/>
</dbReference>
<keyword evidence="4 10" id="KW-0812">Transmembrane</keyword>
<evidence type="ECO:0000256" key="10">
    <source>
        <dbReference type="SAM" id="Phobius"/>
    </source>
</evidence>
<reference evidence="12" key="1">
    <citation type="submission" date="2021-01" db="EMBL/GenBank/DDBJ databases">
        <title>Whole genome shotgun sequence of Rhizocola hellebori NBRC 109834.</title>
        <authorList>
            <person name="Komaki H."/>
            <person name="Tamura T."/>
        </authorList>
    </citation>
    <scope>NUCLEOTIDE SEQUENCE</scope>
    <source>
        <strain evidence="12">NBRC 109834</strain>
    </source>
</reference>
<feature type="transmembrane region" description="Helical" evidence="10">
    <location>
        <begin position="91"/>
        <end position="111"/>
    </location>
</feature>
<evidence type="ECO:0000256" key="8">
    <source>
        <dbReference type="ARBA" id="ARBA00023136"/>
    </source>
</evidence>
<feature type="transmembrane region" description="Helical" evidence="10">
    <location>
        <begin position="232"/>
        <end position="252"/>
    </location>
</feature>
<keyword evidence="13" id="KW-1185">Reference proteome</keyword>
<dbReference type="InterPro" id="IPR051120">
    <property type="entry name" value="ABC_AA/LPS_Transport"/>
</dbReference>
<organism evidence="12 13">
    <name type="scientific">Rhizocola hellebori</name>
    <dbReference type="NCBI Taxonomy" id="1392758"/>
    <lineage>
        <taxon>Bacteria</taxon>
        <taxon>Bacillati</taxon>
        <taxon>Actinomycetota</taxon>
        <taxon>Actinomycetes</taxon>
        <taxon>Micromonosporales</taxon>
        <taxon>Micromonosporaceae</taxon>
        <taxon>Rhizocola</taxon>
    </lineage>
</organism>
<dbReference type="SMART" id="SM00382">
    <property type="entry name" value="AAA"/>
    <property type="match status" value="1"/>
</dbReference>
<evidence type="ECO:0000313" key="12">
    <source>
        <dbReference type="EMBL" id="GIH02427.1"/>
    </source>
</evidence>